<keyword evidence="1" id="KW-1133">Transmembrane helix</keyword>
<dbReference type="AlphaFoldDB" id="A0AA47ES36"/>
<gene>
    <name evidence="2" type="ORF">OEG85_23475</name>
</gene>
<sequence length="121" mass="14353">MDILIPLVFVAALFGVHFYFQSRRHKQPSRLERFFAGLWLLIRRVACFGMALIFCGGGVYAVYQVAFEAAPLSTLFWLGFWLPIGYIFFHWGVYGRGYKQYDFLDDKPVHEGRKKRYGWRW</sequence>
<evidence type="ECO:0000313" key="3">
    <source>
        <dbReference type="Proteomes" id="UP001164737"/>
    </source>
</evidence>
<feature type="transmembrane region" description="Helical" evidence="1">
    <location>
        <begin position="6"/>
        <end position="22"/>
    </location>
</feature>
<proteinExistence type="predicted"/>
<accession>A0AA47ES36</accession>
<evidence type="ECO:0000313" key="2">
    <source>
        <dbReference type="EMBL" id="WAH64316.1"/>
    </source>
</evidence>
<name>A0AA47ES36_9XANT</name>
<dbReference type="Proteomes" id="UP001164737">
    <property type="component" value="Chromosome"/>
</dbReference>
<evidence type="ECO:0000256" key="1">
    <source>
        <dbReference type="SAM" id="Phobius"/>
    </source>
</evidence>
<dbReference type="EMBL" id="CP107241">
    <property type="protein sequence ID" value="WAH64316.1"/>
    <property type="molecule type" value="Genomic_DNA"/>
</dbReference>
<keyword evidence="1" id="KW-0472">Membrane</keyword>
<organism evidence="2 3">
    <name type="scientific">Xanthomonas hortorum</name>
    <dbReference type="NCBI Taxonomy" id="56454"/>
    <lineage>
        <taxon>Bacteria</taxon>
        <taxon>Pseudomonadati</taxon>
        <taxon>Pseudomonadota</taxon>
        <taxon>Gammaproteobacteria</taxon>
        <taxon>Lysobacterales</taxon>
        <taxon>Lysobacteraceae</taxon>
        <taxon>Xanthomonas</taxon>
    </lineage>
</organism>
<protein>
    <submittedName>
        <fullName evidence="2">Uncharacterized protein</fullName>
    </submittedName>
</protein>
<feature type="transmembrane region" description="Helical" evidence="1">
    <location>
        <begin position="75"/>
        <end position="94"/>
    </location>
</feature>
<feature type="transmembrane region" description="Helical" evidence="1">
    <location>
        <begin position="34"/>
        <end position="63"/>
    </location>
</feature>
<reference evidence="2" key="1">
    <citation type="submission" date="2022-10" db="EMBL/GenBank/DDBJ databases">
        <title>Complete genome sequence resource for Xanthomonas hortorum isolated from Greek Oregano.</title>
        <authorList>
            <person name="Gonzalez-Tobon J."/>
            <person name="Helmann T.C."/>
            <person name="Daughtrey M."/>
            <person name="Stodghill P.V."/>
            <person name="Filiatrault M.J."/>
        </authorList>
    </citation>
    <scope>NUCLEOTIDE SEQUENCE</scope>
    <source>
        <strain evidence="2">Oregano 108</strain>
    </source>
</reference>
<dbReference type="RefSeq" id="WP_268213322.1">
    <property type="nucleotide sequence ID" value="NZ_CP107241.1"/>
</dbReference>
<keyword evidence="1" id="KW-0812">Transmembrane</keyword>